<sequence length="280" mass="32025">MTVVTGRRKDQSAKHWGLVKFEQRPFWTTEGGAGEAGEGSLQKGEFIFRSSIRSVSHGAEFRLPRGFWKALRIYEWNSPSVSRIERARVNEGKTSGSLKVSWIRRRDFHVFMVGLATYTADERFQAVHMNRSEDWMLQIKRTQSTDAGDYECQINMHPLISYFVRLTVLVPRALILESPEQFINSESSTNVSCAIEHSREPPVFVFWYHNDQHDQLRRGQGWTRAHLGRQARPGRLREKRAAMQHDLSSSGVLMRVTLDESLELCAVLTTLGAASRLTSS</sequence>
<protein>
    <submittedName>
        <fullName evidence="1">Uncharacterized protein</fullName>
    </submittedName>
</protein>
<keyword evidence="2" id="KW-1185">Reference proteome</keyword>
<organism evidence="1 2">
    <name type="scientific">Ixodes persulcatus</name>
    <name type="common">Taiga tick</name>
    <dbReference type="NCBI Taxonomy" id="34615"/>
    <lineage>
        <taxon>Eukaryota</taxon>
        <taxon>Metazoa</taxon>
        <taxon>Ecdysozoa</taxon>
        <taxon>Arthropoda</taxon>
        <taxon>Chelicerata</taxon>
        <taxon>Arachnida</taxon>
        <taxon>Acari</taxon>
        <taxon>Parasitiformes</taxon>
        <taxon>Ixodida</taxon>
        <taxon>Ixodoidea</taxon>
        <taxon>Ixodidae</taxon>
        <taxon>Ixodinae</taxon>
        <taxon>Ixodes</taxon>
    </lineage>
</organism>
<evidence type="ECO:0000313" key="1">
    <source>
        <dbReference type="EMBL" id="KAG0413120.1"/>
    </source>
</evidence>
<name>A0AC60P1B5_IXOPE</name>
<accession>A0AC60P1B5</accession>
<proteinExistence type="predicted"/>
<reference evidence="1 2" key="1">
    <citation type="journal article" date="2020" name="Cell">
        <title>Large-Scale Comparative Analyses of Tick Genomes Elucidate Their Genetic Diversity and Vector Capacities.</title>
        <authorList>
            <consortium name="Tick Genome and Microbiome Consortium (TIGMIC)"/>
            <person name="Jia N."/>
            <person name="Wang J."/>
            <person name="Shi W."/>
            <person name="Du L."/>
            <person name="Sun Y."/>
            <person name="Zhan W."/>
            <person name="Jiang J.F."/>
            <person name="Wang Q."/>
            <person name="Zhang B."/>
            <person name="Ji P."/>
            <person name="Bell-Sakyi L."/>
            <person name="Cui X.M."/>
            <person name="Yuan T.T."/>
            <person name="Jiang B.G."/>
            <person name="Yang W.F."/>
            <person name="Lam T.T."/>
            <person name="Chang Q.C."/>
            <person name="Ding S.J."/>
            <person name="Wang X.J."/>
            <person name="Zhu J.G."/>
            <person name="Ruan X.D."/>
            <person name="Zhao L."/>
            <person name="Wei J.T."/>
            <person name="Ye R.Z."/>
            <person name="Que T.C."/>
            <person name="Du C.H."/>
            <person name="Zhou Y.H."/>
            <person name="Cheng J.X."/>
            <person name="Dai P.F."/>
            <person name="Guo W.B."/>
            <person name="Han X.H."/>
            <person name="Huang E.J."/>
            <person name="Li L.F."/>
            <person name="Wei W."/>
            <person name="Gao Y.C."/>
            <person name="Liu J.Z."/>
            <person name="Shao H.Z."/>
            <person name="Wang X."/>
            <person name="Wang C.C."/>
            <person name="Yang T.C."/>
            <person name="Huo Q.B."/>
            <person name="Li W."/>
            <person name="Chen H.Y."/>
            <person name="Chen S.E."/>
            <person name="Zhou L.G."/>
            <person name="Ni X.B."/>
            <person name="Tian J.H."/>
            <person name="Sheng Y."/>
            <person name="Liu T."/>
            <person name="Pan Y.S."/>
            <person name="Xia L.Y."/>
            <person name="Li J."/>
            <person name="Zhao F."/>
            <person name="Cao W.C."/>
        </authorList>
    </citation>
    <scope>NUCLEOTIDE SEQUENCE [LARGE SCALE GENOMIC DNA]</scope>
    <source>
        <strain evidence="1">Iper-2018</strain>
    </source>
</reference>
<comment type="caution">
    <text evidence="1">The sequence shown here is derived from an EMBL/GenBank/DDBJ whole genome shotgun (WGS) entry which is preliminary data.</text>
</comment>
<dbReference type="EMBL" id="JABSTQ010011289">
    <property type="protein sequence ID" value="KAG0413120.1"/>
    <property type="molecule type" value="Genomic_DNA"/>
</dbReference>
<gene>
    <name evidence="1" type="ORF">HPB47_009729</name>
</gene>
<dbReference type="Proteomes" id="UP000805193">
    <property type="component" value="Unassembled WGS sequence"/>
</dbReference>
<evidence type="ECO:0000313" key="2">
    <source>
        <dbReference type="Proteomes" id="UP000805193"/>
    </source>
</evidence>